<keyword evidence="5 8" id="KW-0812">Transmembrane</keyword>
<evidence type="ECO:0000313" key="10">
    <source>
        <dbReference type="Proteomes" id="UP000779049"/>
    </source>
</evidence>
<keyword evidence="10" id="KW-1185">Reference proteome</keyword>
<evidence type="ECO:0000256" key="5">
    <source>
        <dbReference type="ARBA" id="ARBA00022692"/>
    </source>
</evidence>
<dbReference type="InterPro" id="IPR000522">
    <property type="entry name" value="ABC_transptr_permease_BtuC"/>
</dbReference>
<feature type="transmembrane region" description="Helical" evidence="8">
    <location>
        <begin position="147"/>
        <end position="168"/>
    </location>
</feature>
<evidence type="ECO:0000256" key="1">
    <source>
        <dbReference type="ARBA" id="ARBA00004651"/>
    </source>
</evidence>
<sequence>MKDKSWILTAAGTLLLFVGIIASIHIGAKKIPLSDIYHGLFHYEGTLHDQLIRNVRLPRTVCAVLAGGMLAMTGTMMQGVLRNPVAEPTVLGVTQGATLAVSISSVSALAGGVYGNFFMALAGAAISGGMILLFTMKSAANQSISRILLAGTALSTFFLSLATVAALLGNRSQELAFWVAGGFRQAGWIQAAFLFAVGGSFSILALSLSGKINLISLGDEAATGLGVAPEKVKRKTVLCIIPICAVCVAAAGNIGFVGLFVPHIIRKLNGNDYRKLMPLSFLYGSVILVLADIAARTILAPYELPIGLFTACIGVPVFLWLVRKEKK</sequence>
<feature type="transmembrane region" description="Helical" evidence="8">
    <location>
        <begin position="113"/>
        <end position="135"/>
    </location>
</feature>
<organism evidence="9 10">
    <name type="scientific">Sellimonas caecigallum</name>
    <dbReference type="NCBI Taxonomy" id="2592333"/>
    <lineage>
        <taxon>Bacteria</taxon>
        <taxon>Bacillati</taxon>
        <taxon>Bacillota</taxon>
        <taxon>Clostridia</taxon>
        <taxon>Lachnospirales</taxon>
        <taxon>Lachnospiraceae</taxon>
        <taxon>Sellimonas</taxon>
    </lineage>
</organism>
<feature type="transmembrane region" description="Helical" evidence="8">
    <location>
        <begin position="6"/>
        <end position="28"/>
    </location>
</feature>
<comment type="similarity">
    <text evidence="2">Belongs to the binding-protein-dependent transport system permease family. FecCD subfamily.</text>
</comment>
<dbReference type="PANTHER" id="PTHR30472:SF1">
    <property type="entry name" value="FE(3+) DICITRATE TRANSPORT SYSTEM PERMEASE PROTEIN FECC-RELATED"/>
    <property type="match status" value="1"/>
</dbReference>
<dbReference type="CDD" id="cd06550">
    <property type="entry name" value="TM_ABC_iron-siderophores_like"/>
    <property type="match status" value="1"/>
</dbReference>
<keyword evidence="6 8" id="KW-1133">Transmembrane helix</keyword>
<evidence type="ECO:0000256" key="2">
    <source>
        <dbReference type="ARBA" id="ARBA00007935"/>
    </source>
</evidence>
<dbReference type="RefSeq" id="WP_087199452.1">
    <property type="nucleotide sequence ID" value="NZ_CP173660.1"/>
</dbReference>
<dbReference type="Pfam" id="PF01032">
    <property type="entry name" value="FecCD"/>
    <property type="match status" value="1"/>
</dbReference>
<feature type="transmembrane region" description="Helical" evidence="8">
    <location>
        <begin position="237"/>
        <end position="261"/>
    </location>
</feature>
<comment type="caution">
    <text evidence="9">The sequence shown here is derived from an EMBL/GenBank/DDBJ whole genome shotgun (WGS) entry which is preliminary data.</text>
</comment>
<feature type="transmembrane region" description="Helical" evidence="8">
    <location>
        <begin position="281"/>
        <end position="299"/>
    </location>
</feature>
<reference evidence="9 10" key="1">
    <citation type="journal article" date="2020" name="New Microbes New Infect">
        <title>Sellimonas caecigallum sp. nov., description and genome sequence of a new member of the Sellimonas genus isolated from the cecum of feral chicken.</title>
        <authorList>
            <person name="Wongkuna S."/>
            <person name="Ghimire S."/>
            <person name="Antony L."/>
            <person name="Chankhamhaengdecha S."/>
            <person name="Janvilisri T."/>
            <person name="Scaria J."/>
        </authorList>
    </citation>
    <scope>NUCLEOTIDE SEQUENCE [LARGE SCALE GENOMIC DNA]</scope>
    <source>
        <strain evidence="9 10">SW451</strain>
    </source>
</reference>
<evidence type="ECO:0000256" key="7">
    <source>
        <dbReference type="ARBA" id="ARBA00023136"/>
    </source>
</evidence>
<evidence type="ECO:0000256" key="6">
    <source>
        <dbReference type="ARBA" id="ARBA00022989"/>
    </source>
</evidence>
<gene>
    <name evidence="9" type="ORF">FLB61_00825</name>
</gene>
<evidence type="ECO:0000256" key="3">
    <source>
        <dbReference type="ARBA" id="ARBA00022448"/>
    </source>
</evidence>
<feature type="transmembrane region" description="Helical" evidence="8">
    <location>
        <begin position="61"/>
        <end position="81"/>
    </location>
</feature>
<keyword evidence="4" id="KW-1003">Cell membrane</keyword>
<evidence type="ECO:0000256" key="4">
    <source>
        <dbReference type="ARBA" id="ARBA00022475"/>
    </source>
</evidence>
<dbReference type="PANTHER" id="PTHR30472">
    <property type="entry name" value="FERRIC ENTEROBACTIN TRANSPORT SYSTEM PERMEASE PROTEIN"/>
    <property type="match status" value="1"/>
</dbReference>
<dbReference type="SUPFAM" id="SSF81345">
    <property type="entry name" value="ABC transporter involved in vitamin B12 uptake, BtuC"/>
    <property type="match status" value="1"/>
</dbReference>
<dbReference type="Gene3D" id="1.10.3470.10">
    <property type="entry name" value="ABC transporter involved in vitamin B12 uptake, BtuC"/>
    <property type="match status" value="1"/>
</dbReference>
<keyword evidence="3" id="KW-0813">Transport</keyword>
<comment type="subcellular location">
    <subcellularLocation>
        <location evidence="1">Cell membrane</location>
        <topology evidence="1">Multi-pass membrane protein</topology>
    </subcellularLocation>
</comment>
<evidence type="ECO:0000313" key="9">
    <source>
        <dbReference type="EMBL" id="MBY0757658.1"/>
    </source>
</evidence>
<dbReference type="InterPro" id="IPR037294">
    <property type="entry name" value="ABC_BtuC-like"/>
</dbReference>
<evidence type="ECO:0000256" key="8">
    <source>
        <dbReference type="SAM" id="Phobius"/>
    </source>
</evidence>
<proteinExistence type="inferred from homology"/>
<protein>
    <submittedName>
        <fullName evidence="9">Iron ABC transporter permease</fullName>
    </submittedName>
</protein>
<keyword evidence="7 8" id="KW-0472">Membrane</keyword>
<name>A0ABS7L3P1_9FIRM</name>
<accession>A0ABS7L3P1</accession>
<dbReference type="EMBL" id="VIRV01000001">
    <property type="protein sequence ID" value="MBY0757658.1"/>
    <property type="molecule type" value="Genomic_DNA"/>
</dbReference>
<feature type="transmembrane region" description="Helical" evidence="8">
    <location>
        <begin position="306"/>
        <end position="322"/>
    </location>
</feature>
<feature type="transmembrane region" description="Helical" evidence="8">
    <location>
        <begin position="188"/>
        <end position="208"/>
    </location>
</feature>
<dbReference type="Proteomes" id="UP000779049">
    <property type="component" value="Unassembled WGS sequence"/>
</dbReference>